<dbReference type="EMBL" id="CM037625">
    <property type="protein sequence ID" value="KAH7997942.1"/>
    <property type="molecule type" value="Genomic_DNA"/>
</dbReference>
<protein>
    <submittedName>
        <fullName evidence="1">Uncharacterized protein</fullName>
    </submittedName>
</protein>
<keyword evidence="2" id="KW-1185">Reference proteome</keyword>
<evidence type="ECO:0000313" key="1">
    <source>
        <dbReference type="EMBL" id="KAH7997942.1"/>
    </source>
</evidence>
<proteinExistence type="predicted"/>
<gene>
    <name evidence="1" type="ORF">K3G42_010665</name>
</gene>
<accession>A0ACB8EYZ5</accession>
<name>A0ACB8EYZ5_9SAUR</name>
<comment type="caution">
    <text evidence="1">The sequence shown here is derived from an EMBL/GenBank/DDBJ whole genome shotgun (WGS) entry which is preliminary data.</text>
</comment>
<evidence type="ECO:0000313" key="2">
    <source>
        <dbReference type="Proteomes" id="UP000827872"/>
    </source>
</evidence>
<sequence>MRRQGNTHKHVQCTRSALGKEPTSFLGLVLGLSLSLFILGILGYALARWCREGPFWHRPYFVFNLYHIRLLSLEQVGASQQSLQHLRDRRISCGTNVPKLPIPSSEA</sequence>
<organism evidence="1 2">
    <name type="scientific">Sphaerodactylus townsendi</name>
    <dbReference type="NCBI Taxonomy" id="933632"/>
    <lineage>
        <taxon>Eukaryota</taxon>
        <taxon>Metazoa</taxon>
        <taxon>Chordata</taxon>
        <taxon>Craniata</taxon>
        <taxon>Vertebrata</taxon>
        <taxon>Euteleostomi</taxon>
        <taxon>Lepidosauria</taxon>
        <taxon>Squamata</taxon>
        <taxon>Bifurcata</taxon>
        <taxon>Gekkota</taxon>
        <taxon>Sphaerodactylidae</taxon>
        <taxon>Sphaerodactylus</taxon>
    </lineage>
</organism>
<dbReference type="Proteomes" id="UP000827872">
    <property type="component" value="Linkage Group LG12"/>
</dbReference>
<reference evidence="1" key="1">
    <citation type="submission" date="2021-08" db="EMBL/GenBank/DDBJ databases">
        <title>The first chromosome-level gecko genome reveals the dynamic sex chromosomes of Neotropical dwarf geckos (Sphaerodactylidae: Sphaerodactylus).</title>
        <authorList>
            <person name="Pinto B.J."/>
            <person name="Keating S.E."/>
            <person name="Gamble T."/>
        </authorList>
    </citation>
    <scope>NUCLEOTIDE SEQUENCE</scope>
    <source>
        <strain evidence="1">TG3544</strain>
    </source>
</reference>